<dbReference type="STRING" id="1385514.N782_06780"/>
<evidence type="ECO:0000313" key="2">
    <source>
        <dbReference type="EMBL" id="KGP73197.1"/>
    </source>
</evidence>
<dbReference type="Proteomes" id="UP000030147">
    <property type="component" value="Unassembled WGS sequence"/>
</dbReference>
<feature type="domain" description="Regulatory protein YycH-like" evidence="1">
    <location>
        <begin position="38"/>
        <end position="253"/>
    </location>
</feature>
<name>A0A0A2TBH9_9BACI</name>
<dbReference type="GO" id="GO:0016020">
    <property type="term" value="C:membrane"/>
    <property type="evidence" value="ECO:0007669"/>
    <property type="project" value="InterPro"/>
</dbReference>
<organism evidence="2 3">
    <name type="scientific">Pontibacillus yanchengensis Y32</name>
    <dbReference type="NCBI Taxonomy" id="1385514"/>
    <lineage>
        <taxon>Bacteria</taxon>
        <taxon>Bacillati</taxon>
        <taxon>Bacillota</taxon>
        <taxon>Bacilli</taxon>
        <taxon>Bacillales</taxon>
        <taxon>Bacillaceae</taxon>
        <taxon>Pontibacillus</taxon>
    </lineage>
</organism>
<accession>A0A0A2TBH9</accession>
<evidence type="ECO:0000259" key="1">
    <source>
        <dbReference type="Pfam" id="PF09648"/>
    </source>
</evidence>
<dbReference type="InterPro" id="IPR018604">
    <property type="entry name" value="YycI-like"/>
</dbReference>
<dbReference type="AlphaFoldDB" id="A0A0A2TBH9"/>
<keyword evidence="3" id="KW-1185">Reference proteome</keyword>
<proteinExistence type="predicted"/>
<dbReference type="RefSeq" id="WP_052111232.1">
    <property type="nucleotide sequence ID" value="NZ_AVBF01000016.1"/>
</dbReference>
<dbReference type="Pfam" id="PF09648">
    <property type="entry name" value="YycI"/>
    <property type="match status" value="1"/>
</dbReference>
<evidence type="ECO:0000313" key="3">
    <source>
        <dbReference type="Proteomes" id="UP000030147"/>
    </source>
</evidence>
<reference evidence="2 3" key="1">
    <citation type="journal article" date="2015" name="Stand. Genomic Sci.">
        <title>High quality draft genome sequence of the moderately halophilic bacterium Pontibacillus yanchengensis Y32(T) and comparison among Pontibacillus genomes.</title>
        <authorList>
            <person name="Huang J."/>
            <person name="Qiao Z.X."/>
            <person name="Tang J.W."/>
            <person name="Wang G."/>
        </authorList>
    </citation>
    <scope>NUCLEOTIDE SEQUENCE [LARGE SCALE GENOMIC DNA]</scope>
    <source>
        <strain evidence="2 3">Y32</strain>
    </source>
</reference>
<dbReference type="OrthoDB" id="2388036at2"/>
<dbReference type="eggNOG" id="COG4853">
    <property type="taxonomic scope" value="Bacteria"/>
</dbReference>
<dbReference type="Gene3D" id="2.40.128.690">
    <property type="entry name" value="YycH protein, domain 3-like"/>
    <property type="match status" value="1"/>
</dbReference>
<gene>
    <name evidence="2" type="ORF">N782_06780</name>
</gene>
<dbReference type="EMBL" id="AVBF01000016">
    <property type="protein sequence ID" value="KGP73197.1"/>
    <property type="molecule type" value="Genomic_DNA"/>
</dbReference>
<protein>
    <submittedName>
        <fullName evidence="2">Regulatory protein yycI</fullName>
    </submittedName>
</protein>
<comment type="caution">
    <text evidence="2">The sequence shown here is derived from an EMBL/GenBank/DDBJ whole genome shotgun (WGS) entry which is preliminary data.</text>
</comment>
<sequence length="285" mass="32874">MQWGQIKTLFIVCFLILDIFLAQQFMQKQKQSEYGLLDDSTIEEQLEAEDITLGNLSKESIKQAYISAKRHTFSVQEQEEQESTLENQEYEVFNGDILISSFKEPIPMDLEAPKEELANKVKEQVLYGDRYTFWSWNENSRTLLFFQNYKDSPIYFNENAIIIAFLNEDDEMISYAQTMLDNIHTTGEAQELIKPIHAAETLYTQNELYSGDQVSGMSLGYHTLVPLANGVQVFSPTWKINVNEKRNHFVNAVEGQLISTDESQFVNETINKLSEQIESISWSGE</sequence>